<dbReference type="EMBL" id="JABBYC010000047">
    <property type="protein sequence ID" value="MBL0888194.1"/>
    <property type="molecule type" value="Genomic_DNA"/>
</dbReference>
<feature type="transmembrane region" description="Helical" evidence="2">
    <location>
        <begin position="192"/>
        <end position="215"/>
    </location>
</feature>
<feature type="region of interest" description="Disordered" evidence="1">
    <location>
        <begin position="105"/>
        <end position="159"/>
    </location>
</feature>
<name>A0ABS1LPN8_9MICO</name>
<keyword evidence="3" id="KW-0732">Signal</keyword>
<feature type="signal peptide" evidence="3">
    <location>
        <begin position="1"/>
        <end position="24"/>
    </location>
</feature>
<protein>
    <submittedName>
        <fullName evidence="4">Uncharacterized protein</fullName>
    </submittedName>
</protein>
<proteinExistence type="predicted"/>
<evidence type="ECO:0000313" key="5">
    <source>
        <dbReference type="Proteomes" id="UP000675409"/>
    </source>
</evidence>
<sequence>MPAGVRRACIVVSLVTAMGLPVAAAAESVTTLDSCPAQSVVTLTDRETSVAVSAPEGYRITGYCVTVRGQGSEVHRLSEPSVSAELVHSTGKAIEEYVLMYEKAPGPASGAQGGAAPDTGPTSGEPAGDGAEDAEEDDDTHAAGGADREVRSGTPDSMIDLDAFLGNKANAEERARRSDAEGAAASSAKPVWSAPGAVVVTVLVAIGLAGVLWLVRRLRRRGRRSAEPAPGTERAVQIELTPSAERARHIGPTPPAEQGSAQENGPRPRHAAPTFVVGGGTDEFPSIR</sequence>
<accession>A0ABS1LPN8</accession>
<dbReference type="RefSeq" id="WP_201850023.1">
    <property type="nucleotide sequence ID" value="NZ_JABBYC010000047.1"/>
</dbReference>
<evidence type="ECO:0000256" key="3">
    <source>
        <dbReference type="SAM" id="SignalP"/>
    </source>
</evidence>
<keyword evidence="2" id="KW-0472">Membrane</keyword>
<keyword evidence="2" id="KW-1133">Transmembrane helix</keyword>
<evidence type="ECO:0000256" key="2">
    <source>
        <dbReference type="SAM" id="Phobius"/>
    </source>
</evidence>
<evidence type="ECO:0000313" key="4">
    <source>
        <dbReference type="EMBL" id="MBL0888194.1"/>
    </source>
</evidence>
<feature type="compositionally biased region" description="Low complexity" evidence="1">
    <location>
        <begin position="105"/>
        <end position="117"/>
    </location>
</feature>
<feature type="compositionally biased region" description="Acidic residues" evidence="1">
    <location>
        <begin position="130"/>
        <end position="139"/>
    </location>
</feature>
<reference evidence="4 5" key="1">
    <citation type="journal article" date="2021" name="Arch. Microbiol.">
        <title>Myceligenerans indicum sp. nov., an actinobacterium isolated from mangrove sediment of Sundarbans, India.</title>
        <authorList>
            <person name="Asha K."/>
            <person name="Bhadury P."/>
        </authorList>
    </citation>
    <scope>NUCLEOTIDE SEQUENCE [LARGE SCALE GENOMIC DNA]</scope>
    <source>
        <strain evidence="4 5">I2</strain>
    </source>
</reference>
<keyword evidence="2" id="KW-0812">Transmembrane</keyword>
<organism evidence="4 5">
    <name type="scientific">Myceligenerans indicum</name>
    <dbReference type="NCBI Taxonomy" id="2593663"/>
    <lineage>
        <taxon>Bacteria</taxon>
        <taxon>Bacillati</taxon>
        <taxon>Actinomycetota</taxon>
        <taxon>Actinomycetes</taxon>
        <taxon>Micrococcales</taxon>
        <taxon>Promicromonosporaceae</taxon>
        <taxon>Myceligenerans</taxon>
    </lineage>
</organism>
<comment type="caution">
    <text evidence="4">The sequence shown here is derived from an EMBL/GenBank/DDBJ whole genome shotgun (WGS) entry which is preliminary data.</text>
</comment>
<feature type="region of interest" description="Disordered" evidence="1">
    <location>
        <begin position="172"/>
        <end position="191"/>
    </location>
</feature>
<feature type="region of interest" description="Disordered" evidence="1">
    <location>
        <begin position="222"/>
        <end position="288"/>
    </location>
</feature>
<dbReference type="Proteomes" id="UP000675409">
    <property type="component" value="Unassembled WGS sequence"/>
</dbReference>
<gene>
    <name evidence="4" type="ORF">HGK34_18205</name>
</gene>
<feature type="chain" id="PRO_5045716381" evidence="3">
    <location>
        <begin position="25"/>
        <end position="288"/>
    </location>
</feature>
<evidence type="ECO:0000256" key="1">
    <source>
        <dbReference type="SAM" id="MobiDB-lite"/>
    </source>
</evidence>
<keyword evidence="5" id="KW-1185">Reference proteome</keyword>